<evidence type="ECO:0000313" key="1">
    <source>
        <dbReference type="EMBL" id="CAB5390476.1"/>
    </source>
</evidence>
<protein>
    <submittedName>
        <fullName evidence="1">Uncharacterized protein</fullName>
    </submittedName>
</protein>
<reference evidence="1" key="1">
    <citation type="submission" date="2020-05" db="EMBL/GenBank/DDBJ databases">
        <authorList>
            <person name="Rincon C."/>
            <person name="Sanders R I."/>
            <person name="Robbins C."/>
            <person name="Chaturvedi A."/>
        </authorList>
    </citation>
    <scope>NUCLEOTIDE SEQUENCE</scope>
    <source>
        <strain evidence="1">CHB12</strain>
    </source>
</reference>
<dbReference type="EMBL" id="CAGKOT010000069">
    <property type="protein sequence ID" value="CAB5390476.1"/>
    <property type="molecule type" value="Genomic_DNA"/>
</dbReference>
<dbReference type="AlphaFoldDB" id="A0A916EIN4"/>
<proteinExistence type="predicted"/>
<organism evidence="1 2">
    <name type="scientific">Rhizophagus irregularis</name>
    <dbReference type="NCBI Taxonomy" id="588596"/>
    <lineage>
        <taxon>Eukaryota</taxon>
        <taxon>Fungi</taxon>
        <taxon>Fungi incertae sedis</taxon>
        <taxon>Mucoromycota</taxon>
        <taxon>Glomeromycotina</taxon>
        <taxon>Glomeromycetes</taxon>
        <taxon>Glomerales</taxon>
        <taxon>Glomeraceae</taxon>
        <taxon>Rhizophagus</taxon>
    </lineage>
</organism>
<sequence>MLGASKVTAESLPDSKLLWSGNANNDSEGVPDALPPTYEQTIEDIEWRASFGVSNGKSYFCNNLRYCGAAFYSKDSIRYHVCGDKYTLTKNRKYYNR</sequence>
<comment type="caution">
    <text evidence="1">The sequence shown here is derived from an EMBL/GenBank/DDBJ whole genome shotgun (WGS) entry which is preliminary data.</text>
</comment>
<gene>
    <name evidence="1" type="ORF">CHRIB12_LOCUS21520</name>
</gene>
<evidence type="ECO:0000313" key="2">
    <source>
        <dbReference type="Proteomes" id="UP000684084"/>
    </source>
</evidence>
<accession>A0A916EIN4</accession>
<name>A0A916EIN4_9GLOM</name>
<dbReference type="OrthoDB" id="10268527at2759"/>
<dbReference type="Proteomes" id="UP000684084">
    <property type="component" value="Unassembled WGS sequence"/>
</dbReference>